<evidence type="ECO:0000259" key="1">
    <source>
        <dbReference type="PROSITE" id="PS51832"/>
    </source>
</evidence>
<sequence length="426" mass="47585">MRKKIDARDVQLGMYIAELDRPWLETPFMFQGFELQSPEALTKLQELCKYVWIDTKQGIDFVPARHQAGAAYARMQQLADEDVEIRKKIEALVSQSRTTRAARKPYEDKTVFEEEIKEARVIQKEAKTTMDEALHEIKKGGGKVDLQLAGKVVTRMVDSVLRNPDALVCLSQLKEVSAYTALHSIRCCILALAFGRHLVLGRDELQAVGMGGLMHDIGMARVPEEVLGKQSALDPVEIQAMRKHVRWGIDIIQESGSVPPGVTEMIQQHHERGDGSGYPDGRQGTAITPAGYMGAIIDVYDAITSDRTYNVALSAEDALKRMYEWRHRDFNGELVEEFIRCMGIFPIGSLVELSTGSVGVVITINRARRLRPKVALVLTASKTPYSQRTTTDLMEHKDAMGQEIKIAKVLPTGTFGINPMDHIVQL</sequence>
<dbReference type="Pfam" id="PF11871">
    <property type="entry name" value="DUF3391"/>
    <property type="match status" value="1"/>
</dbReference>
<dbReference type="STRING" id="1817756.A2140_03890"/>
<feature type="domain" description="HD-GYP" evidence="1">
    <location>
        <begin position="154"/>
        <end position="354"/>
    </location>
</feature>
<protein>
    <recommendedName>
        <fullName evidence="1">HD-GYP domain-containing protein</fullName>
    </recommendedName>
</protein>
<dbReference type="GO" id="GO:0008081">
    <property type="term" value="F:phosphoric diester hydrolase activity"/>
    <property type="evidence" value="ECO:0007669"/>
    <property type="project" value="UniProtKB-ARBA"/>
</dbReference>
<dbReference type="PROSITE" id="PS51832">
    <property type="entry name" value="HD_GYP"/>
    <property type="match status" value="1"/>
</dbReference>
<dbReference type="EMBL" id="MFSQ01000112">
    <property type="protein sequence ID" value="OGI38812.1"/>
    <property type="molecule type" value="Genomic_DNA"/>
</dbReference>
<dbReference type="Pfam" id="PF13487">
    <property type="entry name" value="HD_5"/>
    <property type="match status" value="1"/>
</dbReference>
<dbReference type="Proteomes" id="UP000178379">
    <property type="component" value="Unassembled WGS sequence"/>
</dbReference>
<dbReference type="SMART" id="SM00471">
    <property type="entry name" value="HDc"/>
    <property type="match status" value="1"/>
</dbReference>
<dbReference type="PANTHER" id="PTHR43155">
    <property type="entry name" value="CYCLIC DI-GMP PHOSPHODIESTERASE PA4108-RELATED"/>
    <property type="match status" value="1"/>
</dbReference>
<reference evidence="2 3" key="1">
    <citation type="journal article" date="2016" name="Nat. Commun.">
        <title>Thousands of microbial genomes shed light on interconnected biogeochemical processes in an aquifer system.</title>
        <authorList>
            <person name="Anantharaman K."/>
            <person name="Brown C.T."/>
            <person name="Hug L.A."/>
            <person name="Sharon I."/>
            <person name="Castelle C.J."/>
            <person name="Probst A.J."/>
            <person name="Thomas B.C."/>
            <person name="Singh A."/>
            <person name="Wilkins M.J."/>
            <person name="Karaoz U."/>
            <person name="Brodie E.L."/>
            <person name="Williams K.H."/>
            <person name="Hubbard S.S."/>
            <person name="Banfield J.F."/>
        </authorList>
    </citation>
    <scope>NUCLEOTIDE SEQUENCE [LARGE SCALE GENOMIC DNA]</scope>
</reference>
<dbReference type="PANTHER" id="PTHR43155:SF2">
    <property type="entry name" value="CYCLIC DI-GMP PHOSPHODIESTERASE PA4108"/>
    <property type="match status" value="1"/>
</dbReference>
<dbReference type="Gene3D" id="1.10.3210.10">
    <property type="entry name" value="Hypothetical protein af1432"/>
    <property type="match status" value="1"/>
</dbReference>
<name>A0A1F6T0V3_9PROT</name>
<evidence type="ECO:0000313" key="3">
    <source>
        <dbReference type="Proteomes" id="UP000178379"/>
    </source>
</evidence>
<dbReference type="InterPro" id="IPR003607">
    <property type="entry name" value="HD/PDEase_dom"/>
</dbReference>
<gene>
    <name evidence="2" type="ORF">A2140_03890</name>
</gene>
<accession>A0A1F6T0V3</accession>
<dbReference type="InterPro" id="IPR021812">
    <property type="entry name" value="DUF3391"/>
</dbReference>
<dbReference type="InterPro" id="IPR037522">
    <property type="entry name" value="HD_GYP_dom"/>
</dbReference>
<dbReference type="CDD" id="cd00077">
    <property type="entry name" value="HDc"/>
    <property type="match status" value="1"/>
</dbReference>
<comment type="caution">
    <text evidence="2">The sequence shown here is derived from an EMBL/GenBank/DDBJ whole genome shotgun (WGS) entry which is preliminary data.</text>
</comment>
<evidence type="ECO:0000313" key="2">
    <source>
        <dbReference type="EMBL" id="OGI38812.1"/>
    </source>
</evidence>
<dbReference type="SUPFAM" id="SSF109604">
    <property type="entry name" value="HD-domain/PDEase-like"/>
    <property type="match status" value="1"/>
</dbReference>
<dbReference type="AlphaFoldDB" id="A0A1F6T0V3"/>
<proteinExistence type="predicted"/>
<organism evidence="2 3">
    <name type="scientific">Candidatus Muproteobacteria bacterium RBG_16_62_13</name>
    <dbReference type="NCBI Taxonomy" id="1817756"/>
    <lineage>
        <taxon>Bacteria</taxon>
        <taxon>Pseudomonadati</taxon>
        <taxon>Pseudomonadota</taxon>
        <taxon>Candidatus Muproteobacteria</taxon>
    </lineage>
</organism>